<comment type="caution">
    <text evidence="8">The sequence shown here is derived from an EMBL/GenBank/DDBJ whole genome shotgun (WGS) entry which is preliminary data.</text>
</comment>
<comment type="similarity">
    <text evidence="2">Belongs to the phosphohexose mutase family.</text>
</comment>
<feature type="domain" description="Alpha-D-phosphohexomutase alpha/beta/alpha" evidence="7">
    <location>
        <begin position="15"/>
        <end position="75"/>
    </location>
</feature>
<dbReference type="SUPFAM" id="SSF53738">
    <property type="entry name" value="Phosphoglucomutase, first 3 domains"/>
    <property type="match status" value="1"/>
</dbReference>
<evidence type="ECO:0000256" key="4">
    <source>
        <dbReference type="ARBA" id="ARBA00022723"/>
    </source>
</evidence>
<keyword evidence="4" id="KW-0479">Metal-binding</keyword>
<keyword evidence="6" id="KW-0413">Isomerase</keyword>
<dbReference type="InterPro" id="IPR005844">
    <property type="entry name" value="A-D-PHexomutase_a/b/a-I"/>
</dbReference>
<dbReference type="PANTHER" id="PTHR43771">
    <property type="entry name" value="PHOSPHOMANNOMUTASE"/>
    <property type="match status" value="1"/>
</dbReference>
<evidence type="ECO:0000256" key="5">
    <source>
        <dbReference type="ARBA" id="ARBA00022842"/>
    </source>
</evidence>
<dbReference type="EMBL" id="JBHSHC010000147">
    <property type="protein sequence ID" value="MFC4769862.1"/>
    <property type="molecule type" value="Genomic_DNA"/>
</dbReference>
<dbReference type="InterPro" id="IPR016055">
    <property type="entry name" value="A-D-PHexomutase_a/b/a-I/II/III"/>
</dbReference>
<evidence type="ECO:0000313" key="8">
    <source>
        <dbReference type="EMBL" id="MFC4769862.1"/>
    </source>
</evidence>
<keyword evidence="9" id="KW-1185">Reference proteome</keyword>
<dbReference type="PANTHER" id="PTHR43771:SF1">
    <property type="entry name" value="PHOSPHOMANNOMUTASE"/>
    <property type="match status" value="1"/>
</dbReference>
<dbReference type="RefSeq" id="WP_380028859.1">
    <property type="nucleotide sequence ID" value="NZ_JBHSHC010000147.1"/>
</dbReference>
<protein>
    <recommendedName>
        <fullName evidence="7">Alpha-D-phosphohexomutase alpha/beta/alpha domain-containing protein</fullName>
    </recommendedName>
</protein>
<evidence type="ECO:0000313" key="9">
    <source>
        <dbReference type="Proteomes" id="UP001596002"/>
    </source>
</evidence>
<sequence>MSVLVSNEINVPSHVFREYDIRGKAGEEIDPKFAYLLGRAVGDKIKSAGFHKAVVGRDNRKSSPDLHRALIAGLHHSILSGGRCG</sequence>
<evidence type="ECO:0000256" key="1">
    <source>
        <dbReference type="ARBA" id="ARBA00001946"/>
    </source>
</evidence>
<evidence type="ECO:0000259" key="7">
    <source>
        <dbReference type="Pfam" id="PF02878"/>
    </source>
</evidence>
<gene>
    <name evidence="8" type="ORF">ACFO8Q_21375</name>
</gene>
<evidence type="ECO:0000256" key="3">
    <source>
        <dbReference type="ARBA" id="ARBA00022553"/>
    </source>
</evidence>
<proteinExistence type="inferred from homology"/>
<reference evidence="9" key="1">
    <citation type="journal article" date="2019" name="Int. J. Syst. Evol. Microbiol.">
        <title>The Global Catalogue of Microorganisms (GCM) 10K type strain sequencing project: providing services to taxonomists for standard genome sequencing and annotation.</title>
        <authorList>
            <consortium name="The Broad Institute Genomics Platform"/>
            <consortium name="The Broad Institute Genome Sequencing Center for Infectious Disease"/>
            <person name="Wu L."/>
            <person name="Ma J."/>
        </authorList>
    </citation>
    <scope>NUCLEOTIDE SEQUENCE [LARGE SCALE GENOMIC DNA]</scope>
    <source>
        <strain evidence="9">WYCCWR 12678</strain>
    </source>
</reference>
<comment type="cofactor">
    <cofactor evidence="1">
        <name>Mg(2+)</name>
        <dbReference type="ChEBI" id="CHEBI:18420"/>
    </cofactor>
</comment>
<name>A0ABV9Q9C5_9BACL</name>
<accession>A0ABV9Q9C5</accession>
<keyword evidence="3" id="KW-0597">Phosphoprotein</keyword>
<dbReference type="Proteomes" id="UP001596002">
    <property type="component" value="Unassembled WGS sequence"/>
</dbReference>
<evidence type="ECO:0000256" key="2">
    <source>
        <dbReference type="ARBA" id="ARBA00010231"/>
    </source>
</evidence>
<evidence type="ECO:0000256" key="6">
    <source>
        <dbReference type="ARBA" id="ARBA00023235"/>
    </source>
</evidence>
<keyword evidence="5" id="KW-0460">Magnesium</keyword>
<dbReference type="Gene3D" id="3.40.120.10">
    <property type="entry name" value="Alpha-D-Glucose-1,6-Bisphosphate, subunit A, domain 3"/>
    <property type="match status" value="1"/>
</dbReference>
<organism evidence="8 9">
    <name type="scientific">Effusibacillus consociatus</name>
    <dbReference type="NCBI Taxonomy" id="1117041"/>
    <lineage>
        <taxon>Bacteria</taxon>
        <taxon>Bacillati</taxon>
        <taxon>Bacillota</taxon>
        <taxon>Bacilli</taxon>
        <taxon>Bacillales</taxon>
        <taxon>Alicyclobacillaceae</taxon>
        <taxon>Effusibacillus</taxon>
    </lineage>
</organism>
<dbReference type="Pfam" id="PF02878">
    <property type="entry name" value="PGM_PMM_I"/>
    <property type="match status" value="1"/>
</dbReference>